<evidence type="ECO:0000256" key="20">
    <source>
        <dbReference type="ARBA" id="ARBA00023242"/>
    </source>
</evidence>
<feature type="transmembrane region" description="Helical" evidence="22">
    <location>
        <begin position="147"/>
        <end position="170"/>
    </location>
</feature>
<feature type="domain" description="C2H2-type" evidence="23">
    <location>
        <begin position="552"/>
        <end position="579"/>
    </location>
</feature>
<dbReference type="FunFam" id="3.30.160.60:FF:000744">
    <property type="entry name" value="zinc finger E-box-binding homeobox 1"/>
    <property type="match status" value="2"/>
</dbReference>
<feature type="domain" description="C2H2-type" evidence="23">
    <location>
        <begin position="580"/>
        <end position="607"/>
    </location>
</feature>
<dbReference type="SMART" id="SM00355">
    <property type="entry name" value="ZnF_C2H2"/>
    <property type="match status" value="15"/>
</dbReference>
<feature type="transmembrane region" description="Helical" evidence="22">
    <location>
        <begin position="67"/>
        <end position="83"/>
    </location>
</feature>
<proteinExistence type="inferred from homology"/>
<feature type="transmembrane region" description="Helical" evidence="22">
    <location>
        <begin position="90"/>
        <end position="110"/>
    </location>
</feature>
<keyword evidence="8" id="KW-0552">Olfaction</keyword>
<dbReference type="FunFam" id="3.30.160.60:FF:000100">
    <property type="entry name" value="Zinc finger 45-like"/>
    <property type="match status" value="1"/>
</dbReference>
<organism evidence="24 25">
    <name type="scientific">Heterotrigona itama</name>
    <dbReference type="NCBI Taxonomy" id="395501"/>
    <lineage>
        <taxon>Eukaryota</taxon>
        <taxon>Metazoa</taxon>
        <taxon>Ecdysozoa</taxon>
        <taxon>Arthropoda</taxon>
        <taxon>Hexapoda</taxon>
        <taxon>Insecta</taxon>
        <taxon>Pterygota</taxon>
        <taxon>Neoptera</taxon>
        <taxon>Endopterygota</taxon>
        <taxon>Hymenoptera</taxon>
        <taxon>Apocrita</taxon>
        <taxon>Aculeata</taxon>
        <taxon>Apoidea</taxon>
        <taxon>Anthophila</taxon>
        <taxon>Apidae</taxon>
        <taxon>Heterotrigona</taxon>
    </lineage>
</organism>
<dbReference type="InterPro" id="IPR036236">
    <property type="entry name" value="Znf_C2H2_sf"/>
</dbReference>
<evidence type="ECO:0000313" key="24">
    <source>
        <dbReference type="EMBL" id="CAD1479381.1"/>
    </source>
</evidence>
<evidence type="ECO:0000256" key="6">
    <source>
        <dbReference type="ARBA" id="ARBA00022692"/>
    </source>
</evidence>
<feature type="domain" description="C2H2-type" evidence="23">
    <location>
        <begin position="442"/>
        <end position="469"/>
    </location>
</feature>
<dbReference type="FunFam" id="3.30.160.60:FF:000624">
    <property type="entry name" value="zinc finger protein 697"/>
    <property type="match status" value="1"/>
</dbReference>
<comment type="similarity">
    <text evidence="3">Belongs to the krueppel C2H2-type zinc-finger protein family.</text>
</comment>
<feature type="domain" description="C2H2-type" evidence="23">
    <location>
        <begin position="775"/>
        <end position="802"/>
    </location>
</feature>
<dbReference type="Pfam" id="PF02949">
    <property type="entry name" value="7tm_6"/>
    <property type="match status" value="1"/>
</dbReference>
<evidence type="ECO:0000256" key="1">
    <source>
        <dbReference type="ARBA" id="ARBA00004123"/>
    </source>
</evidence>
<dbReference type="InterPro" id="IPR004117">
    <property type="entry name" value="7tm6_olfct_rcpt"/>
</dbReference>
<feature type="domain" description="C2H2-type" evidence="23">
    <location>
        <begin position="747"/>
        <end position="774"/>
    </location>
</feature>
<keyword evidence="10 21" id="KW-0863">Zinc-finger</keyword>
<evidence type="ECO:0000256" key="12">
    <source>
        <dbReference type="ARBA" id="ARBA00022843"/>
    </source>
</evidence>
<reference evidence="24" key="1">
    <citation type="submission" date="2020-07" db="EMBL/GenBank/DDBJ databases">
        <authorList>
            <person name="Nazaruddin N."/>
        </authorList>
    </citation>
    <scope>NUCLEOTIDE SEQUENCE</scope>
</reference>
<sequence>YEWAVKLNRFSLSAICLWPAEEQDMRKQFWIKVRTMAYFLLITFVCAIPCLYALIKQCDTLMEVTDNLAYSIPLTITVIKFIIVSSKKEVCVLIWLLMVFPRFGITIRYTTNVTDIKKLLPLPTYYMYDVTETPYFEVMYIIQSTSLLVATFCYTGVDNFFGIVILHICGQLENLRFHLSNMKESQTSKHILAAIVEDHIRLIRAINVIENTSTLLVLALLINFGTCACIYGLLLITVPAGKEEFSVVRAVYLICNFANTFLQTFLYFMAGQMLVTQSERVHDAAYECEWVNLQSRKAKNLIIIMARSRKPLHLTAGKLFPVTLLTFCNDENIVSVVLKEEPGDRFDPDYMEDICSGTFEKVFLPIENNEVDFSNEMVKLELDGESSSHQNWTAQIASTNLCDKEDGAMQRCLTNANFAQVHDAEKHSGFCPNGQQPKFYKIQCSICKKWFLNNDSMVTHLRMHCSGNQCEVCQQNFQDSSSLHAHMLTHVGMSPLECNVCQKRFAYKWCLRSHMQMHVLEKPYDNDTLQQVFMKRPDSEHDQSMSTDERVFECDVCHTTFKEKSSLNRHVLTHTEERPYKCDVCFAAFREKAKLNMHMTLHGGNKQFKCTMCHRSFTQKTALNNHMLAHSGEKPHACNICEKTYKRKSELIRHTMVHTGERPYECKECLMTFREKAKLNSHMLVHTGEKPHECHICHKACARKSDLNSHMLLHTGGQYDCKVCDKIFTRKSDLNRHTLIHTGEKPFACELCNMAFREKTRLNSHMLIHTGDKRHACHICHKTFKEKSSLRKHMLSHTGDRPYECYVCHKAFTQKTTLNSHILVHAGERPYECSACQKIFKDKATLKKHLSVHINEKTHECLICLKKFTHKAALNSHLSTNHTS</sequence>
<dbReference type="EMBL" id="CAJDYZ010011371">
    <property type="protein sequence ID" value="CAD1479381.1"/>
    <property type="molecule type" value="Genomic_DNA"/>
</dbReference>
<evidence type="ECO:0000256" key="15">
    <source>
        <dbReference type="ARBA" id="ARBA00023125"/>
    </source>
</evidence>
<keyword evidence="5" id="KW-0716">Sensory transduction</keyword>
<dbReference type="GO" id="GO:0003682">
    <property type="term" value="F:chromatin binding"/>
    <property type="evidence" value="ECO:0007669"/>
    <property type="project" value="UniProtKB-ARBA"/>
</dbReference>
<keyword evidence="7" id="KW-0479">Metal-binding</keyword>
<feature type="domain" description="C2H2-type" evidence="23">
    <location>
        <begin position="692"/>
        <end position="719"/>
    </location>
</feature>
<feature type="non-terminal residue" evidence="24">
    <location>
        <position position="1"/>
    </location>
</feature>
<feature type="domain" description="C2H2-type" evidence="23">
    <location>
        <begin position="719"/>
        <end position="746"/>
    </location>
</feature>
<dbReference type="FunFam" id="3.30.160.60:FF:000508">
    <property type="entry name" value="Myeloid zinc finger 1"/>
    <property type="match status" value="1"/>
</dbReference>
<name>A0A6V7HG85_9HYME</name>
<keyword evidence="14" id="KW-0805">Transcription regulation</keyword>
<keyword evidence="19" id="KW-0807">Transducer</keyword>
<keyword evidence="15" id="KW-0238">DNA-binding</keyword>
<evidence type="ECO:0000256" key="22">
    <source>
        <dbReference type="SAM" id="Phobius"/>
    </source>
</evidence>
<dbReference type="GO" id="GO:0005549">
    <property type="term" value="F:odorant binding"/>
    <property type="evidence" value="ECO:0007669"/>
    <property type="project" value="InterPro"/>
</dbReference>
<evidence type="ECO:0000256" key="4">
    <source>
        <dbReference type="ARBA" id="ARBA00022499"/>
    </source>
</evidence>
<feature type="transmembrane region" description="Helical" evidence="22">
    <location>
        <begin position="250"/>
        <end position="270"/>
    </location>
</feature>
<dbReference type="FunFam" id="3.30.160.60:FF:000690">
    <property type="entry name" value="Zinc finger protein 354C"/>
    <property type="match status" value="1"/>
</dbReference>
<feature type="domain" description="C2H2-type" evidence="23">
    <location>
        <begin position="831"/>
        <end position="858"/>
    </location>
</feature>
<dbReference type="Proteomes" id="UP000752696">
    <property type="component" value="Unassembled WGS sequence"/>
</dbReference>
<dbReference type="FunFam" id="3.30.160.60:FF:000145">
    <property type="entry name" value="Zinc finger protein 574"/>
    <property type="match status" value="1"/>
</dbReference>
<dbReference type="PANTHER" id="PTHR24376">
    <property type="entry name" value="ZINC FINGER PROTEIN"/>
    <property type="match status" value="1"/>
</dbReference>
<comment type="caution">
    <text evidence="24">The sequence shown here is derived from an EMBL/GenBank/DDBJ whole genome shotgun (WGS) entry which is preliminary data.</text>
</comment>
<gene>
    <name evidence="24" type="ORF">MHI_LOCUS854106</name>
</gene>
<keyword evidence="17" id="KW-0804">Transcription</keyword>
<dbReference type="GO" id="GO:0016020">
    <property type="term" value="C:membrane"/>
    <property type="evidence" value="ECO:0007669"/>
    <property type="project" value="UniProtKB-SubCell"/>
</dbReference>
<evidence type="ECO:0000256" key="16">
    <source>
        <dbReference type="ARBA" id="ARBA00023136"/>
    </source>
</evidence>
<evidence type="ECO:0000256" key="13">
    <source>
        <dbReference type="ARBA" id="ARBA00022989"/>
    </source>
</evidence>
<evidence type="ECO:0000259" key="23">
    <source>
        <dbReference type="PROSITE" id="PS50157"/>
    </source>
</evidence>
<comment type="subcellular location">
    <subcellularLocation>
        <location evidence="2">Membrane</location>
        <topology evidence="2">Multi-pass membrane protein</topology>
    </subcellularLocation>
    <subcellularLocation>
        <location evidence="1">Nucleus</location>
    </subcellularLocation>
</comment>
<evidence type="ECO:0000256" key="19">
    <source>
        <dbReference type="ARBA" id="ARBA00023224"/>
    </source>
</evidence>
<dbReference type="PROSITE" id="PS50157">
    <property type="entry name" value="ZINC_FINGER_C2H2_2"/>
    <property type="match status" value="15"/>
</dbReference>
<keyword evidence="4" id="KW-1017">Isopeptide bond</keyword>
<dbReference type="GO" id="GO:0001228">
    <property type="term" value="F:DNA-binding transcription activator activity, RNA polymerase II-specific"/>
    <property type="evidence" value="ECO:0007669"/>
    <property type="project" value="TreeGrafter"/>
</dbReference>
<evidence type="ECO:0000256" key="18">
    <source>
        <dbReference type="ARBA" id="ARBA00023170"/>
    </source>
</evidence>
<dbReference type="AlphaFoldDB" id="A0A6V7HG85"/>
<dbReference type="GO" id="GO:0000978">
    <property type="term" value="F:RNA polymerase II cis-regulatory region sequence-specific DNA binding"/>
    <property type="evidence" value="ECO:0007669"/>
    <property type="project" value="TreeGrafter"/>
</dbReference>
<dbReference type="GO" id="GO:0004984">
    <property type="term" value="F:olfactory receptor activity"/>
    <property type="evidence" value="ECO:0007669"/>
    <property type="project" value="InterPro"/>
</dbReference>
<dbReference type="GO" id="GO:0005634">
    <property type="term" value="C:nucleus"/>
    <property type="evidence" value="ECO:0007669"/>
    <property type="project" value="UniProtKB-SubCell"/>
</dbReference>
<feature type="domain" description="C2H2-type" evidence="23">
    <location>
        <begin position="664"/>
        <end position="691"/>
    </location>
</feature>
<evidence type="ECO:0000256" key="10">
    <source>
        <dbReference type="ARBA" id="ARBA00022771"/>
    </source>
</evidence>
<keyword evidence="18" id="KW-0675">Receptor</keyword>
<dbReference type="FunFam" id="3.30.160.60:FF:000380">
    <property type="entry name" value="zinc finger protein 2 isoform X2"/>
    <property type="match status" value="1"/>
</dbReference>
<feature type="domain" description="C2H2-type" evidence="23">
    <location>
        <begin position="496"/>
        <end position="523"/>
    </location>
</feature>
<feature type="domain" description="C2H2-type" evidence="23">
    <location>
        <begin position="468"/>
        <end position="495"/>
    </location>
</feature>
<feature type="domain" description="C2H2-type" evidence="23">
    <location>
        <begin position="859"/>
        <end position="884"/>
    </location>
</feature>
<evidence type="ECO:0000256" key="8">
    <source>
        <dbReference type="ARBA" id="ARBA00022725"/>
    </source>
</evidence>
<evidence type="ECO:0000313" key="25">
    <source>
        <dbReference type="Proteomes" id="UP000752696"/>
    </source>
</evidence>
<protein>
    <recommendedName>
        <fullName evidence="23">C2H2-type domain-containing protein</fullName>
    </recommendedName>
</protein>
<dbReference type="InterPro" id="IPR013087">
    <property type="entry name" value="Znf_C2H2_type"/>
</dbReference>
<dbReference type="GO" id="GO:0048598">
    <property type="term" value="P:embryonic morphogenesis"/>
    <property type="evidence" value="ECO:0007669"/>
    <property type="project" value="UniProtKB-ARBA"/>
</dbReference>
<evidence type="ECO:0000256" key="14">
    <source>
        <dbReference type="ARBA" id="ARBA00023015"/>
    </source>
</evidence>
<feature type="domain" description="C2H2-type" evidence="23">
    <location>
        <begin position="803"/>
        <end position="830"/>
    </location>
</feature>
<keyword evidence="20" id="KW-0539">Nucleus</keyword>
<dbReference type="Pfam" id="PF12874">
    <property type="entry name" value="zf-met"/>
    <property type="match status" value="1"/>
</dbReference>
<feature type="transmembrane region" description="Helical" evidence="22">
    <location>
        <begin position="35"/>
        <end position="55"/>
    </location>
</feature>
<dbReference type="PANTHER" id="PTHR24376:SF243">
    <property type="entry name" value="C2H2-TYPE DOMAIN-CONTAINING PROTEIN"/>
    <property type="match status" value="1"/>
</dbReference>
<keyword evidence="25" id="KW-1185">Reference proteome</keyword>
<dbReference type="FunFam" id="3.30.160.60:FF:000303">
    <property type="entry name" value="Zinc finger protein 41"/>
    <property type="match status" value="1"/>
</dbReference>
<evidence type="ECO:0000256" key="11">
    <source>
        <dbReference type="ARBA" id="ARBA00022833"/>
    </source>
</evidence>
<dbReference type="GO" id="GO:0042802">
    <property type="term" value="F:identical protein binding"/>
    <property type="evidence" value="ECO:0007669"/>
    <property type="project" value="UniProtKB-ARBA"/>
</dbReference>
<feature type="transmembrane region" description="Helical" evidence="22">
    <location>
        <begin position="215"/>
        <end position="238"/>
    </location>
</feature>
<dbReference type="GO" id="GO:0008270">
    <property type="term" value="F:zinc ion binding"/>
    <property type="evidence" value="ECO:0007669"/>
    <property type="project" value="UniProtKB-KW"/>
</dbReference>
<keyword evidence="16 22" id="KW-0472">Membrane</keyword>
<keyword evidence="9" id="KW-0677">Repeat</keyword>
<evidence type="ECO:0000256" key="7">
    <source>
        <dbReference type="ARBA" id="ARBA00022723"/>
    </source>
</evidence>
<dbReference type="GO" id="GO:0000785">
    <property type="term" value="C:chromatin"/>
    <property type="evidence" value="ECO:0007669"/>
    <property type="project" value="UniProtKB-ARBA"/>
</dbReference>
<evidence type="ECO:0000256" key="3">
    <source>
        <dbReference type="ARBA" id="ARBA00006991"/>
    </source>
</evidence>
<keyword evidence="13 22" id="KW-1133">Transmembrane helix</keyword>
<evidence type="ECO:0000256" key="21">
    <source>
        <dbReference type="PROSITE-ProRule" id="PRU00042"/>
    </source>
</evidence>
<dbReference type="GO" id="GO:0007165">
    <property type="term" value="P:signal transduction"/>
    <property type="evidence" value="ECO:0007669"/>
    <property type="project" value="UniProtKB-KW"/>
</dbReference>
<keyword evidence="12" id="KW-0832">Ubl conjugation</keyword>
<dbReference type="Gene3D" id="3.30.160.60">
    <property type="entry name" value="Classic Zinc Finger"/>
    <property type="match status" value="14"/>
</dbReference>
<dbReference type="OrthoDB" id="6077919at2759"/>
<dbReference type="SUPFAM" id="SSF57667">
    <property type="entry name" value="beta-beta-alpha zinc fingers"/>
    <property type="match status" value="8"/>
</dbReference>
<feature type="domain" description="C2H2-type" evidence="23">
    <location>
        <begin position="636"/>
        <end position="663"/>
    </location>
</feature>
<keyword evidence="11" id="KW-0862">Zinc</keyword>
<evidence type="ECO:0000256" key="2">
    <source>
        <dbReference type="ARBA" id="ARBA00004141"/>
    </source>
</evidence>
<evidence type="ECO:0000256" key="9">
    <source>
        <dbReference type="ARBA" id="ARBA00022737"/>
    </source>
</evidence>
<dbReference type="GO" id="GO:0040029">
    <property type="term" value="P:epigenetic regulation of gene expression"/>
    <property type="evidence" value="ECO:0007669"/>
    <property type="project" value="UniProtKB-ARBA"/>
</dbReference>
<evidence type="ECO:0000256" key="17">
    <source>
        <dbReference type="ARBA" id="ARBA00023163"/>
    </source>
</evidence>
<keyword evidence="6 22" id="KW-0812">Transmembrane</keyword>
<feature type="domain" description="C2H2-type" evidence="23">
    <location>
        <begin position="608"/>
        <end position="635"/>
    </location>
</feature>
<evidence type="ECO:0000256" key="5">
    <source>
        <dbReference type="ARBA" id="ARBA00022606"/>
    </source>
</evidence>
<dbReference type="PROSITE" id="PS00028">
    <property type="entry name" value="ZINC_FINGER_C2H2_1"/>
    <property type="match status" value="15"/>
</dbReference>
<dbReference type="Pfam" id="PF00096">
    <property type="entry name" value="zf-C2H2"/>
    <property type="match status" value="11"/>
</dbReference>
<dbReference type="FunFam" id="3.30.160.60:FF:002349">
    <property type="entry name" value="Zinc finger and BTB domain-containing 40"/>
    <property type="match status" value="2"/>
</dbReference>
<accession>A0A6V7HG85</accession>